<sequence>MQKYSRSLRRAGLLLALIALIISACSDGVTGGAETQPTAPPRDAVRVLFTYGSEKDAWVKAVTQTFNASNTRLASGKLVQIEPVPVGSLEGGMDIVEGRTQPALWSPASRLVLPIINEENLNKNGRPLIDEAECKDLVISPTVIMMWRPMAEALGYPEQQVGWADLLKLAISPNGWADYGKPQWGRFRFGHTHPDFSNSGLQAVVAIAYAGAGKQRGLTPEDIAKPEVQDFMRQIESSIAHYGRSTGFFGNAMGQRGTAYLSAAVVYENVVIEQNSDVQKRNRLEFPVVAIYPKEGTFLTDHPACIPDAPYMTAELREAADLYRKFLLQEAQQRRALEFGFRPADPTIPLTAPFLPENGVDPRQPQTTLAVPSAATIRAIRDLWGQSKRPVNLTMVFDVSGSMRERNRMENARTGAAAFVDQLGDTDRLTLIAFNDSQTLIFDNLQVGPNRERMKRDILSLIPGSGTALFDSIAFAIERQQDRLSRDAINAIVVLTDGEDTNSTRFRDASALMERFGMNAESPVDISIFTIGYDLDEAGLRPLRIIAERGRGAFYEGKADNIRQVYLDLSTFF</sequence>
<comment type="caution">
    <text evidence="3">The sequence shown here is derived from an EMBL/GenBank/DDBJ whole genome shotgun (WGS) entry which is preliminary data.</text>
</comment>
<dbReference type="InterPro" id="IPR036465">
    <property type="entry name" value="vWFA_dom_sf"/>
</dbReference>
<dbReference type="SMART" id="SM00327">
    <property type="entry name" value="VWA"/>
    <property type="match status" value="1"/>
</dbReference>
<dbReference type="Gene3D" id="3.40.50.410">
    <property type="entry name" value="von Willebrand factor, type A domain"/>
    <property type="match status" value="1"/>
</dbReference>
<dbReference type="Proteomes" id="UP000228921">
    <property type="component" value="Unassembled WGS sequence"/>
</dbReference>
<evidence type="ECO:0000313" key="4">
    <source>
        <dbReference type="Proteomes" id="UP000228921"/>
    </source>
</evidence>
<dbReference type="EMBL" id="PGTK01000007">
    <property type="protein sequence ID" value="PJF30710.1"/>
    <property type="molecule type" value="Genomic_DNA"/>
</dbReference>
<proteinExistence type="predicted"/>
<dbReference type="PROSITE" id="PS50234">
    <property type="entry name" value="VWFA"/>
    <property type="match status" value="1"/>
</dbReference>
<dbReference type="InterPro" id="IPR002035">
    <property type="entry name" value="VWF_A"/>
</dbReference>
<dbReference type="SUPFAM" id="SSF53850">
    <property type="entry name" value="Periplasmic binding protein-like II"/>
    <property type="match status" value="1"/>
</dbReference>
<keyword evidence="1" id="KW-0732">Signal</keyword>
<gene>
    <name evidence="3" type="ORF">CUN51_06920</name>
</gene>
<reference evidence="3 4" key="1">
    <citation type="submission" date="2017-11" db="EMBL/GenBank/DDBJ databases">
        <title>Evolution of Phototrophy in the Chloroflexi Phylum Driven by Horizontal Gene Transfer.</title>
        <authorList>
            <person name="Ward L.M."/>
            <person name="Hemp J."/>
            <person name="Shih P.M."/>
            <person name="Mcglynn S.E."/>
            <person name="Fischer W."/>
        </authorList>
    </citation>
    <scope>NUCLEOTIDE SEQUENCE [LARGE SCALE GENOMIC DNA]</scope>
    <source>
        <strain evidence="3">CP2_2F</strain>
    </source>
</reference>
<dbReference type="Pfam" id="PF00092">
    <property type="entry name" value="VWA"/>
    <property type="match status" value="1"/>
</dbReference>
<dbReference type="Pfam" id="PF13531">
    <property type="entry name" value="SBP_bac_11"/>
    <property type="match status" value="1"/>
</dbReference>
<evidence type="ECO:0000259" key="2">
    <source>
        <dbReference type="PROSITE" id="PS50234"/>
    </source>
</evidence>
<dbReference type="PANTHER" id="PTHR10579:SF43">
    <property type="entry name" value="ZINC FINGER (C3HC4-TYPE RING FINGER) FAMILY PROTEIN"/>
    <property type="match status" value="1"/>
</dbReference>
<evidence type="ECO:0000313" key="3">
    <source>
        <dbReference type="EMBL" id="PJF30710.1"/>
    </source>
</evidence>
<organism evidence="3 4">
    <name type="scientific">Candidatus Thermofonsia Clade 1 bacterium</name>
    <dbReference type="NCBI Taxonomy" id="2364210"/>
    <lineage>
        <taxon>Bacteria</taxon>
        <taxon>Bacillati</taxon>
        <taxon>Chloroflexota</taxon>
        <taxon>Candidatus Thermofontia</taxon>
        <taxon>Candidatus Thermofonsia Clade 1</taxon>
    </lineage>
</organism>
<protein>
    <submittedName>
        <fullName evidence="3">VWA domain-containing protein</fullName>
    </submittedName>
</protein>
<dbReference type="SUPFAM" id="SSF53300">
    <property type="entry name" value="vWA-like"/>
    <property type="match status" value="1"/>
</dbReference>
<accession>A0A2M8NZI4</accession>
<feature type="signal peptide" evidence="1">
    <location>
        <begin position="1"/>
        <end position="26"/>
    </location>
</feature>
<evidence type="ECO:0000256" key="1">
    <source>
        <dbReference type="SAM" id="SignalP"/>
    </source>
</evidence>
<name>A0A2M8NZI4_9CHLR</name>
<dbReference type="PROSITE" id="PS51257">
    <property type="entry name" value="PROKAR_LIPOPROTEIN"/>
    <property type="match status" value="1"/>
</dbReference>
<feature type="domain" description="VWFA" evidence="2">
    <location>
        <begin position="392"/>
        <end position="569"/>
    </location>
</feature>
<dbReference type="Gene3D" id="3.40.190.10">
    <property type="entry name" value="Periplasmic binding protein-like II"/>
    <property type="match status" value="1"/>
</dbReference>
<dbReference type="AlphaFoldDB" id="A0A2M8NZI4"/>
<dbReference type="PANTHER" id="PTHR10579">
    <property type="entry name" value="CALCIUM-ACTIVATED CHLORIDE CHANNEL REGULATOR"/>
    <property type="match status" value="1"/>
</dbReference>
<feature type="chain" id="PRO_5014850938" evidence="1">
    <location>
        <begin position="27"/>
        <end position="573"/>
    </location>
</feature>
<dbReference type="InterPro" id="IPR051266">
    <property type="entry name" value="CLCR"/>
</dbReference>